<dbReference type="Gene3D" id="3.10.180.10">
    <property type="entry name" value="2,3-Dihydroxybiphenyl 1,2-Dioxygenase, domain 1"/>
    <property type="match status" value="1"/>
</dbReference>
<evidence type="ECO:0000256" key="4">
    <source>
        <dbReference type="ARBA" id="ARBA00023163"/>
    </source>
</evidence>
<keyword evidence="3" id="KW-0731">Sigma factor</keyword>
<proteinExistence type="inferred from homology"/>
<dbReference type="Gene3D" id="1.10.1740.10">
    <property type="match status" value="1"/>
</dbReference>
<dbReference type="PANTHER" id="PTHR43133">
    <property type="entry name" value="RNA POLYMERASE ECF-TYPE SIGMA FACTO"/>
    <property type="match status" value="1"/>
</dbReference>
<accession>A0ABR8N246</accession>
<dbReference type="Pfam" id="PF08281">
    <property type="entry name" value="Sigma70_r4_2"/>
    <property type="match status" value="1"/>
</dbReference>
<evidence type="ECO:0000256" key="2">
    <source>
        <dbReference type="ARBA" id="ARBA00023015"/>
    </source>
</evidence>
<dbReference type="PANTHER" id="PTHR43133:SF51">
    <property type="entry name" value="RNA POLYMERASE SIGMA FACTOR"/>
    <property type="match status" value="1"/>
</dbReference>
<feature type="domain" description="RNA polymerase sigma factor 70 region 4 type 2" evidence="7">
    <location>
        <begin position="119"/>
        <end position="171"/>
    </location>
</feature>
<dbReference type="Gene3D" id="1.10.10.10">
    <property type="entry name" value="Winged helix-like DNA-binding domain superfamily/Winged helix DNA-binding domain"/>
    <property type="match status" value="1"/>
</dbReference>
<evidence type="ECO:0000259" key="6">
    <source>
        <dbReference type="Pfam" id="PF04542"/>
    </source>
</evidence>
<name>A0ABR8N246_9BACL</name>
<dbReference type="NCBIfam" id="TIGR02937">
    <property type="entry name" value="sigma70-ECF"/>
    <property type="match status" value="1"/>
</dbReference>
<comment type="similarity">
    <text evidence="1">Belongs to the sigma-70 factor family. ECF subfamily.</text>
</comment>
<dbReference type="InterPro" id="IPR039425">
    <property type="entry name" value="RNA_pol_sigma-70-like"/>
</dbReference>
<dbReference type="InterPro" id="IPR029068">
    <property type="entry name" value="Glyas_Bleomycin-R_OHBP_Dase"/>
</dbReference>
<dbReference type="Pfam" id="PF00903">
    <property type="entry name" value="Glyoxalase"/>
    <property type="match status" value="1"/>
</dbReference>
<keyword evidence="9" id="KW-1185">Reference proteome</keyword>
<sequence>MSHQSEAELVRRSLYGDQDAFTELVRQYSNAVYGAAYSAVNDFHLAQDIAQEAFVKAWRNLGQLQDGERFGGWVIRIASNLCKDYFRKKQLIVRSLEEAANTADTVSLDEQVERNSDGQAVWKALHGLEEIYRTSTLMYYIGGYNSREISELLDVPLRTTESRLRRAKTMLKKELIELVEDTAQEKKLTESFVEKVRARITGASVTFLVENVDASVAFYEGIGFNTENIGGHIHVSHGGATFILHPAKRKADIHPNSAADGGIYFDVFCYTDSEGLRHLYAVSQEKGVEVVNGPHWSEGWSEFTIRDLDGYQVAFGG</sequence>
<dbReference type="InterPro" id="IPR013325">
    <property type="entry name" value="RNA_pol_sigma_r2"/>
</dbReference>
<dbReference type="SUPFAM" id="SSF88946">
    <property type="entry name" value="Sigma2 domain of RNA polymerase sigma factors"/>
    <property type="match status" value="1"/>
</dbReference>
<dbReference type="Proteomes" id="UP000609346">
    <property type="component" value="Unassembled WGS sequence"/>
</dbReference>
<evidence type="ECO:0000259" key="7">
    <source>
        <dbReference type="Pfam" id="PF08281"/>
    </source>
</evidence>
<gene>
    <name evidence="8" type="ORF">H8B09_24475</name>
</gene>
<evidence type="ECO:0000259" key="5">
    <source>
        <dbReference type="Pfam" id="PF00903"/>
    </source>
</evidence>
<dbReference type="SUPFAM" id="SSF54593">
    <property type="entry name" value="Glyoxalase/Bleomycin resistance protein/Dihydroxybiphenyl dioxygenase"/>
    <property type="match status" value="1"/>
</dbReference>
<dbReference type="EMBL" id="JACXZA010000007">
    <property type="protein sequence ID" value="MBD3921940.1"/>
    <property type="molecule type" value="Genomic_DNA"/>
</dbReference>
<dbReference type="InterPro" id="IPR036388">
    <property type="entry name" value="WH-like_DNA-bd_sf"/>
</dbReference>
<protein>
    <submittedName>
        <fullName evidence="8">Sigma-70 family RNA polymerase sigma factor</fullName>
    </submittedName>
</protein>
<feature type="domain" description="RNA polymerase sigma-70 region 2" evidence="6">
    <location>
        <begin position="24"/>
        <end position="90"/>
    </location>
</feature>
<evidence type="ECO:0000256" key="3">
    <source>
        <dbReference type="ARBA" id="ARBA00023082"/>
    </source>
</evidence>
<comment type="caution">
    <text evidence="8">The sequence shown here is derived from an EMBL/GenBank/DDBJ whole genome shotgun (WGS) entry which is preliminary data.</text>
</comment>
<dbReference type="InterPro" id="IPR004360">
    <property type="entry name" value="Glyas_Fos-R_dOase_dom"/>
</dbReference>
<dbReference type="InterPro" id="IPR013249">
    <property type="entry name" value="RNA_pol_sigma70_r4_t2"/>
</dbReference>
<keyword evidence="2" id="KW-0805">Transcription regulation</keyword>
<dbReference type="Pfam" id="PF04542">
    <property type="entry name" value="Sigma70_r2"/>
    <property type="match status" value="1"/>
</dbReference>
<dbReference type="InterPro" id="IPR014284">
    <property type="entry name" value="RNA_pol_sigma-70_dom"/>
</dbReference>
<evidence type="ECO:0000313" key="8">
    <source>
        <dbReference type="EMBL" id="MBD3921940.1"/>
    </source>
</evidence>
<dbReference type="InterPro" id="IPR013324">
    <property type="entry name" value="RNA_pol_sigma_r3/r4-like"/>
</dbReference>
<dbReference type="InterPro" id="IPR007627">
    <property type="entry name" value="RNA_pol_sigma70_r2"/>
</dbReference>
<organism evidence="8 9">
    <name type="scientific">Paenibacillus terricola</name>
    <dbReference type="NCBI Taxonomy" id="2763503"/>
    <lineage>
        <taxon>Bacteria</taxon>
        <taxon>Bacillati</taxon>
        <taxon>Bacillota</taxon>
        <taxon>Bacilli</taxon>
        <taxon>Bacillales</taxon>
        <taxon>Paenibacillaceae</taxon>
        <taxon>Paenibacillus</taxon>
    </lineage>
</organism>
<keyword evidence="4" id="KW-0804">Transcription</keyword>
<evidence type="ECO:0000313" key="9">
    <source>
        <dbReference type="Proteomes" id="UP000609346"/>
    </source>
</evidence>
<feature type="domain" description="Glyoxalase/fosfomycin resistance/dioxygenase" evidence="5">
    <location>
        <begin position="205"/>
        <end position="315"/>
    </location>
</feature>
<dbReference type="RefSeq" id="WP_191206239.1">
    <property type="nucleotide sequence ID" value="NZ_JACXZA010000007.1"/>
</dbReference>
<dbReference type="SUPFAM" id="SSF88659">
    <property type="entry name" value="Sigma3 and sigma4 domains of RNA polymerase sigma factors"/>
    <property type="match status" value="1"/>
</dbReference>
<evidence type="ECO:0000256" key="1">
    <source>
        <dbReference type="ARBA" id="ARBA00010641"/>
    </source>
</evidence>
<reference evidence="8 9" key="1">
    <citation type="submission" date="2020-09" db="EMBL/GenBank/DDBJ databases">
        <title>Paenibacillus sp. strain PR3 16S rRNA gene Genome sequencing and assembly.</title>
        <authorList>
            <person name="Kim J."/>
        </authorList>
    </citation>
    <scope>NUCLEOTIDE SEQUENCE [LARGE SCALE GENOMIC DNA]</scope>
    <source>
        <strain evidence="8 9">PR3</strain>
    </source>
</reference>